<dbReference type="Gene3D" id="2.60.120.1140">
    <property type="entry name" value="Protein of unknown function DUF192"/>
    <property type="match status" value="1"/>
</dbReference>
<dbReference type="Proteomes" id="UP000055060">
    <property type="component" value="Unassembled WGS sequence"/>
</dbReference>
<protein>
    <submittedName>
        <fullName evidence="1">Uncharacterized conserved protein</fullName>
    </submittedName>
</protein>
<accession>A0A0S7BJF5</accession>
<evidence type="ECO:0000313" key="1">
    <source>
        <dbReference type="EMBL" id="GAP14723.1"/>
    </source>
</evidence>
<sequence>MFSPCIQPTEGLLFQDNGESRIDSSIHMFFMNYDIAVVWIDHERRVVDAKLAKRWRPAYVPMAPAQYTLETHPDQLKNFQIGDVLSFETV</sequence>
<evidence type="ECO:0000313" key="2">
    <source>
        <dbReference type="Proteomes" id="UP000055060"/>
    </source>
</evidence>
<dbReference type="InterPro" id="IPR003795">
    <property type="entry name" value="DUF192"/>
</dbReference>
<dbReference type="STRING" id="360412.LARV_02497"/>
<dbReference type="EMBL" id="DF967972">
    <property type="protein sequence ID" value="GAP14723.1"/>
    <property type="molecule type" value="Genomic_DNA"/>
</dbReference>
<organism evidence="1">
    <name type="scientific">Longilinea arvoryzae</name>
    <dbReference type="NCBI Taxonomy" id="360412"/>
    <lineage>
        <taxon>Bacteria</taxon>
        <taxon>Bacillati</taxon>
        <taxon>Chloroflexota</taxon>
        <taxon>Anaerolineae</taxon>
        <taxon>Anaerolineales</taxon>
        <taxon>Anaerolineaceae</taxon>
        <taxon>Longilinea</taxon>
    </lineage>
</organism>
<dbReference type="AlphaFoldDB" id="A0A0S7BJF5"/>
<proteinExistence type="predicted"/>
<dbReference type="InterPro" id="IPR038695">
    <property type="entry name" value="Saro_0823-like_sf"/>
</dbReference>
<dbReference type="Pfam" id="PF02643">
    <property type="entry name" value="DUF192"/>
    <property type="match status" value="1"/>
</dbReference>
<gene>
    <name evidence="1" type="ORF">LARV_02497</name>
</gene>
<keyword evidence="2" id="KW-1185">Reference proteome</keyword>
<name>A0A0S7BJF5_9CHLR</name>
<reference evidence="1" key="1">
    <citation type="submission" date="2015-07" db="EMBL/GenBank/DDBJ databases">
        <title>Draft Genome Sequences of Anaerolinea thermolimosa IMO-1, Bellilinea caldifistulae GOMI-1, Leptolinea tardivitalis YMTK-2, Levilinea saccharolytica KIBI-1,Longilinea arvoryzae KOME-1, Previously Described as Members of the Anaerolineaceae (Chloroflexi).</title>
        <authorList>
            <person name="Sekiguchi Y."/>
            <person name="Ohashi A."/>
            <person name="Matsuura N."/>
            <person name="Tourlousse M.D."/>
        </authorList>
    </citation>
    <scope>NUCLEOTIDE SEQUENCE [LARGE SCALE GENOMIC DNA]</scope>
    <source>
        <strain evidence="1">KOME-1</strain>
    </source>
</reference>